<sequence>MAHVARPNPEIYPIADTADVSATGRSLLEHPVVQAPGLGDFRVTPCEGIHLNLTDMGRRRPERLCFIWHSLPWVVMLSVQLASSDARLCFPSSCRHPCDGDLSRLHLAIPFACDAIWAPRARVHAASAHPERTAMPQWGGQAHRRKAATAAQQNLISRQQKNLLAPHLDG</sequence>
<keyword evidence="3" id="KW-1185">Reference proteome</keyword>
<name>J3PH97_GAET3</name>
<reference evidence="2" key="4">
    <citation type="journal article" date="2015" name="G3 (Bethesda)">
        <title>Genome sequences of three phytopathogenic species of the Magnaporthaceae family of fungi.</title>
        <authorList>
            <person name="Okagaki L.H."/>
            <person name="Nunes C.C."/>
            <person name="Sailsbery J."/>
            <person name="Clay B."/>
            <person name="Brown D."/>
            <person name="John T."/>
            <person name="Oh Y."/>
            <person name="Young N."/>
            <person name="Fitzgerald M."/>
            <person name="Haas B.J."/>
            <person name="Zeng Q."/>
            <person name="Young S."/>
            <person name="Adiconis X."/>
            <person name="Fan L."/>
            <person name="Levin J.Z."/>
            <person name="Mitchell T.K."/>
            <person name="Okubara P.A."/>
            <person name="Farman M.L."/>
            <person name="Kohn L.M."/>
            <person name="Birren B."/>
            <person name="Ma L.-J."/>
            <person name="Dean R.A."/>
        </authorList>
    </citation>
    <scope>NUCLEOTIDE SEQUENCE</scope>
    <source>
        <strain evidence="2">R3-111a-1</strain>
    </source>
</reference>
<dbReference type="Proteomes" id="UP000006039">
    <property type="component" value="Unassembled WGS sequence"/>
</dbReference>
<gene>
    <name evidence="2" type="primary">20353335</name>
    <name evidence="1" type="ORF">GGTG_12877</name>
</gene>
<evidence type="ECO:0000313" key="1">
    <source>
        <dbReference type="EMBL" id="EJT69257.1"/>
    </source>
</evidence>
<reference evidence="1" key="3">
    <citation type="submission" date="2010-09" db="EMBL/GenBank/DDBJ databases">
        <title>Annotation of Gaeumannomyces graminis var. tritici R3-111a-1.</title>
        <authorList>
            <consortium name="The Broad Institute Genome Sequencing Platform"/>
            <person name="Ma L.-J."/>
            <person name="Dead R."/>
            <person name="Young S.K."/>
            <person name="Zeng Q."/>
            <person name="Gargeya S."/>
            <person name="Fitzgerald M."/>
            <person name="Haas B."/>
            <person name="Abouelleil A."/>
            <person name="Alvarado L."/>
            <person name="Arachchi H.M."/>
            <person name="Berlin A."/>
            <person name="Brown A."/>
            <person name="Chapman S.B."/>
            <person name="Chen Z."/>
            <person name="Dunbar C."/>
            <person name="Freedman E."/>
            <person name="Gearin G."/>
            <person name="Gellesch M."/>
            <person name="Goldberg J."/>
            <person name="Griggs A."/>
            <person name="Gujja S."/>
            <person name="Heiman D."/>
            <person name="Howarth C."/>
            <person name="Larson L."/>
            <person name="Lui A."/>
            <person name="MacDonald P.J.P."/>
            <person name="Mehta T."/>
            <person name="Montmayeur A."/>
            <person name="Murphy C."/>
            <person name="Neiman D."/>
            <person name="Pearson M."/>
            <person name="Priest M."/>
            <person name="Roberts A."/>
            <person name="Saif S."/>
            <person name="Shea T."/>
            <person name="Shenoy N."/>
            <person name="Sisk P."/>
            <person name="Stolte C."/>
            <person name="Sykes S."/>
            <person name="Yandava C."/>
            <person name="Wortman J."/>
            <person name="Nusbaum C."/>
            <person name="Birren B."/>
        </authorList>
    </citation>
    <scope>NUCLEOTIDE SEQUENCE</scope>
    <source>
        <strain evidence="1">R3-111a-1</strain>
    </source>
</reference>
<dbReference type="VEuPathDB" id="FungiDB:GGTG_12877"/>
<dbReference type="HOGENOM" id="CLU_1570745_0_0_1"/>
<reference evidence="2" key="5">
    <citation type="submission" date="2018-04" db="UniProtKB">
        <authorList>
            <consortium name="EnsemblFungi"/>
        </authorList>
    </citation>
    <scope>IDENTIFICATION</scope>
    <source>
        <strain evidence="2">R3-111a-1</strain>
    </source>
</reference>
<reference evidence="3" key="1">
    <citation type="submission" date="2010-07" db="EMBL/GenBank/DDBJ databases">
        <title>The genome sequence of Gaeumannomyces graminis var. tritici strain R3-111a-1.</title>
        <authorList>
            <consortium name="The Broad Institute Genome Sequencing Platform"/>
            <person name="Ma L.-J."/>
            <person name="Dead R."/>
            <person name="Young S."/>
            <person name="Zeng Q."/>
            <person name="Koehrsen M."/>
            <person name="Alvarado L."/>
            <person name="Berlin A."/>
            <person name="Chapman S.B."/>
            <person name="Chen Z."/>
            <person name="Freedman E."/>
            <person name="Gellesch M."/>
            <person name="Goldberg J."/>
            <person name="Griggs A."/>
            <person name="Gujja S."/>
            <person name="Heilman E.R."/>
            <person name="Heiman D."/>
            <person name="Hepburn T."/>
            <person name="Howarth C."/>
            <person name="Jen D."/>
            <person name="Larson L."/>
            <person name="Mehta T."/>
            <person name="Neiman D."/>
            <person name="Pearson M."/>
            <person name="Roberts A."/>
            <person name="Saif S."/>
            <person name="Shea T."/>
            <person name="Shenoy N."/>
            <person name="Sisk P."/>
            <person name="Stolte C."/>
            <person name="Sykes S."/>
            <person name="Walk T."/>
            <person name="White J."/>
            <person name="Yandava C."/>
            <person name="Haas B."/>
            <person name="Nusbaum C."/>
            <person name="Birren B."/>
        </authorList>
    </citation>
    <scope>NUCLEOTIDE SEQUENCE [LARGE SCALE GENOMIC DNA]</scope>
    <source>
        <strain evidence="3">R3-111a-1</strain>
    </source>
</reference>
<organism evidence="1">
    <name type="scientific">Gaeumannomyces tritici (strain R3-111a-1)</name>
    <name type="common">Wheat and barley take-all root rot fungus</name>
    <name type="synonym">Gaeumannomyces graminis var. tritici</name>
    <dbReference type="NCBI Taxonomy" id="644352"/>
    <lineage>
        <taxon>Eukaryota</taxon>
        <taxon>Fungi</taxon>
        <taxon>Dikarya</taxon>
        <taxon>Ascomycota</taxon>
        <taxon>Pezizomycotina</taxon>
        <taxon>Sordariomycetes</taxon>
        <taxon>Sordariomycetidae</taxon>
        <taxon>Magnaporthales</taxon>
        <taxon>Magnaporthaceae</taxon>
        <taxon>Gaeumannomyces</taxon>
    </lineage>
</organism>
<dbReference type="EnsemblFungi" id="EJT69257">
    <property type="protein sequence ID" value="EJT69257"/>
    <property type="gene ID" value="GGTG_12877"/>
</dbReference>
<proteinExistence type="predicted"/>
<dbReference type="AlphaFoldDB" id="J3PH97"/>
<accession>J3PH97</accession>
<dbReference type="GeneID" id="20353335"/>
<reference evidence="1" key="2">
    <citation type="submission" date="2010-07" db="EMBL/GenBank/DDBJ databases">
        <authorList>
            <consortium name="The Broad Institute Genome Sequencing Platform"/>
            <consortium name="Broad Institute Genome Sequencing Center for Infectious Disease"/>
            <person name="Ma L.-J."/>
            <person name="Dead R."/>
            <person name="Young S."/>
            <person name="Zeng Q."/>
            <person name="Koehrsen M."/>
            <person name="Alvarado L."/>
            <person name="Berlin A."/>
            <person name="Chapman S.B."/>
            <person name="Chen Z."/>
            <person name="Freedman E."/>
            <person name="Gellesch M."/>
            <person name="Goldberg J."/>
            <person name="Griggs A."/>
            <person name="Gujja S."/>
            <person name="Heilman E.R."/>
            <person name="Heiman D."/>
            <person name="Hepburn T."/>
            <person name="Howarth C."/>
            <person name="Jen D."/>
            <person name="Larson L."/>
            <person name="Mehta T."/>
            <person name="Neiman D."/>
            <person name="Pearson M."/>
            <person name="Roberts A."/>
            <person name="Saif S."/>
            <person name="Shea T."/>
            <person name="Shenoy N."/>
            <person name="Sisk P."/>
            <person name="Stolte C."/>
            <person name="Sykes S."/>
            <person name="Walk T."/>
            <person name="White J."/>
            <person name="Yandava C."/>
            <person name="Haas B."/>
            <person name="Nusbaum C."/>
            <person name="Birren B."/>
        </authorList>
    </citation>
    <scope>NUCLEOTIDE SEQUENCE</scope>
    <source>
        <strain evidence="1">R3-111a-1</strain>
    </source>
</reference>
<dbReference type="RefSeq" id="XP_009229042.1">
    <property type="nucleotide sequence ID" value="XM_009230778.1"/>
</dbReference>
<dbReference type="EMBL" id="GL385404">
    <property type="protein sequence ID" value="EJT69257.1"/>
    <property type="molecule type" value="Genomic_DNA"/>
</dbReference>
<evidence type="ECO:0000313" key="3">
    <source>
        <dbReference type="Proteomes" id="UP000006039"/>
    </source>
</evidence>
<evidence type="ECO:0000313" key="2">
    <source>
        <dbReference type="EnsemblFungi" id="EJT69257"/>
    </source>
</evidence>
<protein>
    <submittedName>
        <fullName evidence="1 2">Uncharacterized protein</fullName>
    </submittedName>
</protein>